<name>A0A2T0X996_9RHOB</name>
<protein>
    <submittedName>
        <fullName evidence="1">Enamine deaminase RidA (YjgF/YER057c/UK114 family)</fullName>
    </submittedName>
</protein>
<dbReference type="SUPFAM" id="SSF55298">
    <property type="entry name" value="YjgF-like"/>
    <property type="match status" value="1"/>
</dbReference>
<organism evidence="1 2">
    <name type="scientific">Hasllibacter halocynthiae</name>
    <dbReference type="NCBI Taxonomy" id="595589"/>
    <lineage>
        <taxon>Bacteria</taxon>
        <taxon>Pseudomonadati</taxon>
        <taxon>Pseudomonadota</taxon>
        <taxon>Alphaproteobacteria</taxon>
        <taxon>Rhodobacterales</taxon>
        <taxon>Roseobacteraceae</taxon>
        <taxon>Hasllibacter</taxon>
    </lineage>
</organism>
<dbReference type="InterPro" id="IPR006175">
    <property type="entry name" value="YjgF/YER057c/UK114"/>
</dbReference>
<accession>A0A2T0X996</accession>
<dbReference type="PANTHER" id="PTHR43857">
    <property type="entry name" value="BLR7761 PROTEIN"/>
    <property type="match status" value="1"/>
</dbReference>
<comment type="caution">
    <text evidence="1">The sequence shown here is derived from an EMBL/GenBank/DDBJ whole genome shotgun (WGS) entry which is preliminary data.</text>
</comment>
<dbReference type="EMBL" id="PVTT01000001">
    <property type="protein sequence ID" value="PRY95522.1"/>
    <property type="molecule type" value="Genomic_DNA"/>
</dbReference>
<reference evidence="1 2" key="1">
    <citation type="submission" date="2018-03" db="EMBL/GenBank/DDBJ databases">
        <title>Genomic Encyclopedia of Archaeal and Bacterial Type Strains, Phase II (KMG-II): from individual species to whole genera.</title>
        <authorList>
            <person name="Goeker M."/>
        </authorList>
    </citation>
    <scope>NUCLEOTIDE SEQUENCE [LARGE SCALE GENOMIC DNA]</scope>
    <source>
        <strain evidence="1 2">DSM 29318</strain>
    </source>
</reference>
<dbReference type="CDD" id="cd00448">
    <property type="entry name" value="YjgF_YER057c_UK114_family"/>
    <property type="match status" value="1"/>
</dbReference>
<evidence type="ECO:0000313" key="1">
    <source>
        <dbReference type="EMBL" id="PRY95522.1"/>
    </source>
</evidence>
<keyword evidence="2" id="KW-1185">Reference proteome</keyword>
<gene>
    <name evidence="1" type="ORF">BCF33_1143</name>
</gene>
<dbReference type="PANTHER" id="PTHR43857:SF1">
    <property type="entry name" value="YJGH FAMILY PROTEIN"/>
    <property type="match status" value="1"/>
</dbReference>
<sequence>MNHGVLEPDGRRLHVTGQVAWDEEGRVLHSGDAGAQTAYAMGLIERIVAAAGGTLADLVSITTYYVDQDDYAAITEARRIALDGTTGPATTGIRVAGLVHPDLLVEIAAIAVIPERGES</sequence>
<dbReference type="InterPro" id="IPR035959">
    <property type="entry name" value="RutC-like_sf"/>
</dbReference>
<dbReference type="OrthoDB" id="9803101at2"/>
<evidence type="ECO:0000313" key="2">
    <source>
        <dbReference type="Proteomes" id="UP000238801"/>
    </source>
</evidence>
<dbReference type="Gene3D" id="3.30.1330.40">
    <property type="entry name" value="RutC-like"/>
    <property type="match status" value="1"/>
</dbReference>
<proteinExistence type="predicted"/>
<dbReference type="RefSeq" id="WP_106159890.1">
    <property type="nucleotide sequence ID" value="NZ_PVTT01000001.1"/>
</dbReference>
<dbReference type="Pfam" id="PF01042">
    <property type="entry name" value="Ribonuc_L-PSP"/>
    <property type="match status" value="1"/>
</dbReference>
<dbReference type="AlphaFoldDB" id="A0A2T0X996"/>
<dbReference type="Proteomes" id="UP000238801">
    <property type="component" value="Unassembled WGS sequence"/>
</dbReference>